<name>C8PJE1_9BACT</name>
<dbReference type="Proteomes" id="UP000005709">
    <property type="component" value="Unassembled WGS sequence"/>
</dbReference>
<evidence type="ECO:0000313" key="1">
    <source>
        <dbReference type="EMBL" id="EEV17046.1"/>
    </source>
</evidence>
<evidence type="ECO:0000313" key="2">
    <source>
        <dbReference type="Proteomes" id="UP000005709"/>
    </source>
</evidence>
<dbReference type="EMBL" id="ACYG01000027">
    <property type="protein sequence ID" value="EEV17046.1"/>
    <property type="molecule type" value="Genomic_DNA"/>
</dbReference>
<gene>
    <name evidence="1" type="ORF">CAMGR0001_1340</name>
</gene>
<protein>
    <submittedName>
        <fullName evidence="1">Uncharacterized protein</fullName>
    </submittedName>
</protein>
<keyword evidence="2" id="KW-1185">Reference proteome</keyword>
<sequence>MRRNSTEFYRGLTPQNLKPSRLNAAKFQAAEFAVNLAVCKILRRRNFIAAAFLNLYHGEIPS</sequence>
<dbReference type="AlphaFoldDB" id="C8PJE1"/>
<comment type="caution">
    <text evidence="1">The sequence shown here is derived from an EMBL/GenBank/DDBJ whole genome shotgun (WGS) entry which is preliminary data.</text>
</comment>
<proteinExistence type="predicted"/>
<organism evidence="1 2">
    <name type="scientific">Campylobacter gracilis RM3268</name>
    <dbReference type="NCBI Taxonomy" id="553220"/>
    <lineage>
        <taxon>Bacteria</taxon>
        <taxon>Pseudomonadati</taxon>
        <taxon>Campylobacterota</taxon>
        <taxon>Epsilonproteobacteria</taxon>
        <taxon>Campylobacterales</taxon>
        <taxon>Campylobacteraceae</taxon>
        <taxon>Campylobacter</taxon>
    </lineage>
</organism>
<accession>C8PJE1</accession>
<reference evidence="1 2" key="1">
    <citation type="submission" date="2009-07" db="EMBL/GenBank/DDBJ databases">
        <authorList>
            <person name="Madupu R."/>
            <person name="Sebastian Y."/>
            <person name="Durkin A.S."/>
            <person name="Torralba M."/>
            <person name="Methe B."/>
            <person name="Sutton G.G."/>
            <person name="Strausberg R.L."/>
            <person name="Nelson K.E."/>
        </authorList>
    </citation>
    <scope>NUCLEOTIDE SEQUENCE [LARGE SCALE GENOMIC DNA]</scope>
    <source>
        <strain evidence="1 2">RM3268</strain>
    </source>
</reference>